<dbReference type="Pfam" id="PF25342">
    <property type="entry name" value="GT_PLOD"/>
    <property type="match status" value="1"/>
</dbReference>
<name>T1GUD2_MEGSC</name>
<sequence length="103" mass="11671">MGEKWQGGDMNSLGGGYKVNLLKKAIAELDEDQSKHSIILFTDSYDVIFTTPLDDILRKFKSFNSNIVFGAEKYLWPKQSLEKLYPTVSLNAAKYLNSGLYIE</sequence>
<dbReference type="InterPro" id="IPR057589">
    <property type="entry name" value="GT_PLOD"/>
</dbReference>
<dbReference type="PANTHER" id="PTHR10730">
    <property type="entry name" value="PROCOLLAGEN-LYSINE,2-OXOGLUTARATE 5-DIOXYGENASE/GLYCOSYLTRANSFERASE 25 FAMILY MEMBER"/>
    <property type="match status" value="1"/>
</dbReference>
<organism evidence="2 3">
    <name type="scientific">Megaselia scalaris</name>
    <name type="common">Humpbacked fly</name>
    <name type="synonym">Phora scalaris</name>
    <dbReference type="NCBI Taxonomy" id="36166"/>
    <lineage>
        <taxon>Eukaryota</taxon>
        <taxon>Metazoa</taxon>
        <taxon>Ecdysozoa</taxon>
        <taxon>Arthropoda</taxon>
        <taxon>Hexapoda</taxon>
        <taxon>Insecta</taxon>
        <taxon>Pterygota</taxon>
        <taxon>Neoptera</taxon>
        <taxon>Endopterygota</taxon>
        <taxon>Diptera</taxon>
        <taxon>Brachycera</taxon>
        <taxon>Muscomorpha</taxon>
        <taxon>Platypezoidea</taxon>
        <taxon>Phoridae</taxon>
        <taxon>Megaseliini</taxon>
        <taxon>Megaselia</taxon>
    </lineage>
</organism>
<evidence type="ECO:0000259" key="1">
    <source>
        <dbReference type="Pfam" id="PF25342"/>
    </source>
</evidence>
<evidence type="ECO:0000313" key="3">
    <source>
        <dbReference type="Proteomes" id="UP000015102"/>
    </source>
</evidence>
<dbReference type="PANTHER" id="PTHR10730:SF45">
    <property type="entry name" value="PROCOLLAGEN-LYSINE,2-OXOGLUTARATE 5-DIOXYGENASE"/>
    <property type="match status" value="1"/>
</dbReference>
<feature type="domain" description="PLOD1-3-like GT" evidence="1">
    <location>
        <begin position="1"/>
        <end position="102"/>
    </location>
</feature>
<proteinExistence type="predicted"/>
<dbReference type="GO" id="GO:0008475">
    <property type="term" value="F:procollagen-lysine 5-dioxygenase activity"/>
    <property type="evidence" value="ECO:0007669"/>
    <property type="project" value="TreeGrafter"/>
</dbReference>
<evidence type="ECO:0000313" key="2">
    <source>
        <dbReference type="EnsemblMetazoa" id="MESCA007342-PA"/>
    </source>
</evidence>
<accession>T1GUD2</accession>
<reference evidence="2" key="2">
    <citation type="submission" date="2015-06" db="UniProtKB">
        <authorList>
            <consortium name="EnsemblMetazoa"/>
        </authorList>
    </citation>
    <scope>IDENTIFICATION</scope>
</reference>
<reference evidence="3" key="1">
    <citation type="submission" date="2013-02" db="EMBL/GenBank/DDBJ databases">
        <authorList>
            <person name="Hughes D."/>
        </authorList>
    </citation>
    <scope>NUCLEOTIDE SEQUENCE</scope>
    <source>
        <strain>Durham</strain>
        <strain evidence="3">NC isolate 2 -- Noor lab</strain>
    </source>
</reference>
<dbReference type="InterPro" id="IPR050757">
    <property type="entry name" value="Collagen_mod_GT25"/>
</dbReference>
<dbReference type="EMBL" id="CAQQ02125271">
    <property type="status" value="NOT_ANNOTATED_CDS"/>
    <property type="molecule type" value="Genomic_DNA"/>
</dbReference>
<dbReference type="STRING" id="36166.T1GUD2"/>
<keyword evidence="3" id="KW-1185">Reference proteome</keyword>
<dbReference type="Proteomes" id="UP000015102">
    <property type="component" value="Unassembled WGS sequence"/>
</dbReference>
<protein>
    <recommendedName>
        <fullName evidence="1">PLOD1-3-like GT domain-containing protein</fullName>
    </recommendedName>
</protein>
<dbReference type="HOGENOM" id="CLU_2266810_0_0_1"/>
<dbReference type="GO" id="GO:0005783">
    <property type="term" value="C:endoplasmic reticulum"/>
    <property type="evidence" value="ECO:0007669"/>
    <property type="project" value="TreeGrafter"/>
</dbReference>
<dbReference type="AlphaFoldDB" id="T1GUD2"/>
<dbReference type="EnsemblMetazoa" id="MESCA007342-RA">
    <property type="protein sequence ID" value="MESCA007342-PA"/>
    <property type="gene ID" value="MESCA007342"/>
</dbReference>